<feature type="signal peptide" evidence="1">
    <location>
        <begin position="1"/>
        <end position="18"/>
    </location>
</feature>
<keyword evidence="3" id="KW-1185">Reference proteome</keyword>
<evidence type="ECO:0000313" key="3">
    <source>
        <dbReference type="Proteomes" id="UP001597534"/>
    </source>
</evidence>
<evidence type="ECO:0000313" key="2">
    <source>
        <dbReference type="EMBL" id="MFD2892754.1"/>
    </source>
</evidence>
<feature type="chain" id="PRO_5045537361" evidence="1">
    <location>
        <begin position="19"/>
        <end position="203"/>
    </location>
</feature>
<dbReference type="Proteomes" id="UP001597534">
    <property type="component" value="Unassembled WGS sequence"/>
</dbReference>
<keyword evidence="1" id="KW-0732">Signal</keyword>
<dbReference type="EMBL" id="JBHUPC010000017">
    <property type="protein sequence ID" value="MFD2892754.1"/>
    <property type="molecule type" value="Genomic_DNA"/>
</dbReference>
<evidence type="ECO:0000256" key="1">
    <source>
        <dbReference type="SAM" id="SignalP"/>
    </source>
</evidence>
<sequence length="203" mass="23602">MKRILTLVLLCFSFTFMGQNFHTEFNYTDSTNNGITIQNSYPKGGLSYTDFDGKKYVYVIFWTSITNKTKSEIELTIDFPITTFGIQSSPSINFQLYLPFQKMTFEKDSLFNYGLDINMFFNNKENKRSSLRTTIAKNETYNFYIVLLNSQGINGIVRTGFELEHQNLIYKINGQQMNCGTIVPKKIKYKFTSTFLQLTFSFS</sequence>
<proteinExistence type="predicted"/>
<name>A0ABW5YNY3_9FLAO</name>
<organism evidence="2 3">
    <name type="scientific">Flavobacterium chuncheonense</name>
    <dbReference type="NCBI Taxonomy" id="2026653"/>
    <lineage>
        <taxon>Bacteria</taxon>
        <taxon>Pseudomonadati</taxon>
        <taxon>Bacteroidota</taxon>
        <taxon>Flavobacteriia</taxon>
        <taxon>Flavobacteriales</taxon>
        <taxon>Flavobacteriaceae</taxon>
        <taxon>Flavobacterium</taxon>
    </lineage>
</organism>
<reference evidence="3" key="1">
    <citation type="journal article" date="2019" name="Int. J. Syst. Evol. Microbiol.">
        <title>The Global Catalogue of Microorganisms (GCM) 10K type strain sequencing project: providing services to taxonomists for standard genome sequencing and annotation.</title>
        <authorList>
            <consortium name="The Broad Institute Genomics Platform"/>
            <consortium name="The Broad Institute Genome Sequencing Center for Infectious Disease"/>
            <person name="Wu L."/>
            <person name="Ma J."/>
        </authorList>
    </citation>
    <scope>NUCLEOTIDE SEQUENCE [LARGE SCALE GENOMIC DNA]</scope>
    <source>
        <strain evidence="3">KCTC 22671</strain>
    </source>
</reference>
<accession>A0ABW5YNY3</accession>
<comment type="caution">
    <text evidence="2">The sequence shown here is derived from an EMBL/GenBank/DDBJ whole genome shotgun (WGS) entry which is preliminary data.</text>
</comment>
<protein>
    <submittedName>
        <fullName evidence="2">Uncharacterized protein</fullName>
    </submittedName>
</protein>
<gene>
    <name evidence="2" type="ORF">ACFS5J_12100</name>
</gene>
<dbReference type="RefSeq" id="WP_379812469.1">
    <property type="nucleotide sequence ID" value="NZ_JBHUPC010000017.1"/>
</dbReference>